<gene>
    <name evidence="2" type="ORF">B0I33_101362</name>
</gene>
<sequence length="169" mass="18507">MTDVVVLDLLRDLRRLRWAAAAVLGAGGVVVTALAIAGAAGGDRGRLQGLVLGLPMIAFAVLLVVAISRQRLLLTVDGDGFTIDQRPVGGFSVTWRQVRDLRVVRERRRVALVFSRWAYTLELTPAGRRFGGPLEDLRDGTVYRYAFGEIGAQGRRAEEVLTRARHSRA</sequence>
<keyword evidence="3" id="KW-1185">Reference proteome</keyword>
<accession>A0A2T0M3B9</accession>
<dbReference type="AlphaFoldDB" id="A0A2T0M3B9"/>
<feature type="transmembrane region" description="Helical" evidence="1">
    <location>
        <begin position="18"/>
        <end position="41"/>
    </location>
</feature>
<dbReference type="Proteomes" id="UP000238362">
    <property type="component" value="Unassembled WGS sequence"/>
</dbReference>
<dbReference type="RefSeq" id="WP_106176706.1">
    <property type="nucleotide sequence ID" value="NZ_PVNH01000001.1"/>
</dbReference>
<evidence type="ECO:0000256" key="1">
    <source>
        <dbReference type="SAM" id="Phobius"/>
    </source>
</evidence>
<keyword evidence="1" id="KW-1133">Transmembrane helix</keyword>
<feature type="transmembrane region" description="Helical" evidence="1">
    <location>
        <begin position="47"/>
        <end position="67"/>
    </location>
</feature>
<keyword evidence="1" id="KW-0812">Transmembrane</keyword>
<evidence type="ECO:0000313" key="3">
    <source>
        <dbReference type="Proteomes" id="UP000238362"/>
    </source>
</evidence>
<evidence type="ECO:0000313" key="2">
    <source>
        <dbReference type="EMBL" id="PRX51209.1"/>
    </source>
</evidence>
<reference evidence="2 3" key="1">
    <citation type="submission" date="2018-03" db="EMBL/GenBank/DDBJ databases">
        <title>Genomic Encyclopedia of Type Strains, Phase III (KMG-III): the genomes of soil and plant-associated and newly described type strains.</title>
        <authorList>
            <person name="Whitman W."/>
        </authorList>
    </citation>
    <scope>NUCLEOTIDE SEQUENCE [LARGE SCALE GENOMIC DNA]</scope>
    <source>
        <strain evidence="2 3">CGMCC 4.7125</strain>
    </source>
</reference>
<name>A0A2T0M3B9_9PSEU</name>
<proteinExistence type="predicted"/>
<protein>
    <recommendedName>
        <fullName evidence="4">PH (Pleckstrin Homology) domain-containing protein</fullName>
    </recommendedName>
</protein>
<evidence type="ECO:0008006" key="4">
    <source>
        <dbReference type="Google" id="ProtNLM"/>
    </source>
</evidence>
<comment type="caution">
    <text evidence="2">The sequence shown here is derived from an EMBL/GenBank/DDBJ whole genome shotgun (WGS) entry which is preliminary data.</text>
</comment>
<keyword evidence="1" id="KW-0472">Membrane</keyword>
<dbReference type="EMBL" id="PVNH01000001">
    <property type="protein sequence ID" value="PRX51209.1"/>
    <property type="molecule type" value="Genomic_DNA"/>
</dbReference>
<organism evidence="2 3">
    <name type="scientific">Prauserella shujinwangii</name>
    <dbReference type="NCBI Taxonomy" id="1453103"/>
    <lineage>
        <taxon>Bacteria</taxon>
        <taxon>Bacillati</taxon>
        <taxon>Actinomycetota</taxon>
        <taxon>Actinomycetes</taxon>
        <taxon>Pseudonocardiales</taxon>
        <taxon>Pseudonocardiaceae</taxon>
        <taxon>Prauserella</taxon>
    </lineage>
</organism>